<dbReference type="Proteomes" id="UP000011115">
    <property type="component" value="Unassembled WGS sequence"/>
</dbReference>
<feature type="compositionally biased region" description="Basic and acidic residues" evidence="1">
    <location>
        <begin position="128"/>
        <end position="139"/>
    </location>
</feature>
<dbReference type="Gramene" id="PGSC0003DMT400086889">
    <property type="protein sequence ID" value="PGSC0003DMT400086889"/>
    <property type="gene ID" value="PGSC0003DMG400036460"/>
</dbReference>
<sequence length="139" mass="15796">MTMDSDENKTEYLEIEDNSPHMQQSQEYNHLAIVEVPVVIQVDAIQVFKVESPNKVLHDIRYSSGDTDSNQSVKGNHEMDRPEDVLDNIALEGDLSPRLLKSARKRKKQGNGEQSQPFGVQPKRTKSISHEYEGLNKGY</sequence>
<accession>M1DCQ2</accession>
<evidence type="ECO:0000256" key="1">
    <source>
        <dbReference type="SAM" id="MobiDB-lite"/>
    </source>
</evidence>
<organism evidence="2 3">
    <name type="scientific">Solanum tuberosum</name>
    <name type="common">Potato</name>
    <dbReference type="NCBI Taxonomy" id="4113"/>
    <lineage>
        <taxon>Eukaryota</taxon>
        <taxon>Viridiplantae</taxon>
        <taxon>Streptophyta</taxon>
        <taxon>Embryophyta</taxon>
        <taxon>Tracheophyta</taxon>
        <taxon>Spermatophyta</taxon>
        <taxon>Magnoliopsida</taxon>
        <taxon>eudicotyledons</taxon>
        <taxon>Gunneridae</taxon>
        <taxon>Pentapetalae</taxon>
        <taxon>asterids</taxon>
        <taxon>lamiids</taxon>
        <taxon>Solanales</taxon>
        <taxon>Solanaceae</taxon>
        <taxon>Solanoideae</taxon>
        <taxon>Solaneae</taxon>
        <taxon>Solanum</taxon>
    </lineage>
</organism>
<name>M1DCQ2_SOLTU</name>
<feature type="region of interest" description="Disordered" evidence="1">
    <location>
        <begin position="97"/>
        <end position="139"/>
    </location>
</feature>
<proteinExistence type="predicted"/>
<evidence type="ECO:0000313" key="2">
    <source>
        <dbReference type="EnsemblPlants" id="PGSC0003DMT400086889"/>
    </source>
</evidence>
<reference evidence="2" key="2">
    <citation type="submission" date="2015-06" db="UniProtKB">
        <authorList>
            <consortium name="EnsemblPlants"/>
        </authorList>
    </citation>
    <scope>IDENTIFICATION</scope>
    <source>
        <strain evidence="2">DM1-3 516 R44</strain>
    </source>
</reference>
<dbReference type="AlphaFoldDB" id="M1DCQ2"/>
<feature type="region of interest" description="Disordered" evidence="1">
    <location>
        <begin position="60"/>
        <end position="83"/>
    </location>
</feature>
<dbReference type="EnsemblPlants" id="PGSC0003DMT400086889">
    <property type="protein sequence ID" value="PGSC0003DMT400086889"/>
    <property type="gene ID" value="PGSC0003DMG400036460"/>
</dbReference>
<keyword evidence="3" id="KW-1185">Reference proteome</keyword>
<dbReference type="PaxDb" id="4113-PGSC0003DMT400086889"/>
<protein>
    <submittedName>
        <fullName evidence="2">Uncharacterized protein</fullName>
    </submittedName>
</protein>
<dbReference type="InParanoid" id="M1DCQ2"/>
<dbReference type="HOGENOM" id="CLU_153508_0_0_1"/>
<evidence type="ECO:0000313" key="3">
    <source>
        <dbReference type="Proteomes" id="UP000011115"/>
    </source>
</evidence>
<feature type="compositionally biased region" description="Polar residues" evidence="1">
    <location>
        <begin position="64"/>
        <end position="74"/>
    </location>
</feature>
<reference evidence="3" key="1">
    <citation type="journal article" date="2011" name="Nature">
        <title>Genome sequence and analysis of the tuber crop potato.</title>
        <authorList>
            <consortium name="The Potato Genome Sequencing Consortium"/>
        </authorList>
    </citation>
    <scope>NUCLEOTIDE SEQUENCE [LARGE SCALE GENOMIC DNA]</scope>
    <source>
        <strain evidence="3">cv. DM1-3 516 R44</strain>
    </source>
</reference>